<accession>A0ABW3T4S6</accession>
<evidence type="ECO:0000313" key="2">
    <source>
        <dbReference type="Proteomes" id="UP001597216"/>
    </source>
</evidence>
<keyword evidence="2" id="KW-1185">Reference proteome</keyword>
<evidence type="ECO:0000313" key="1">
    <source>
        <dbReference type="EMBL" id="MFD1192045.1"/>
    </source>
</evidence>
<reference evidence="2" key="1">
    <citation type="journal article" date="2019" name="Int. J. Syst. Evol. Microbiol.">
        <title>The Global Catalogue of Microorganisms (GCM) 10K type strain sequencing project: providing services to taxonomists for standard genome sequencing and annotation.</title>
        <authorList>
            <consortium name="The Broad Institute Genomics Platform"/>
            <consortium name="The Broad Institute Genome Sequencing Center for Infectious Disease"/>
            <person name="Wu L."/>
            <person name="Ma J."/>
        </authorList>
    </citation>
    <scope>NUCLEOTIDE SEQUENCE [LARGE SCALE GENOMIC DNA]</scope>
    <source>
        <strain evidence="2">CCUG 55074</strain>
    </source>
</reference>
<name>A0ABW3T4S6_9CAUL</name>
<organism evidence="1 2">
    <name type="scientific">Phenylobacterium conjunctum</name>
    <dbReference type="NCBI Taxonomy" id="1298959"/>
    <lineage>
        <taxon>Bacteria</taxon>
        <taxon>Pseudomonadati</taxon>
        <taxon>Pseudomonadota</taxon>
        <taxon>Alphaproteobacteria</taxon>
        <taxon>Caulobacterales</taxon>
        <taxon>Caulobacteraceae</taxon>
        <taxon>Phenylobacterium</taxon>
    </lineage>
</organism>
<dbReference type="RefSeq" id="WP_377354274.1">
    <property type="nucleotide sequence ID" value="NZ_JBHTLQ010000041.1"/>
</dbReference>
<gene>
    <name evidence="1" type="ORF">ACFQ27_15765</name>
</gene>
<evidence type="ECO:0008006" key="3">
    <source>
        <dbReference type="Google" id="ProtNLM"/>
    </source>
</evidence>
<dbReference type="Proteomes" id="UP001597216">
    <property type="component" value="Unassembled WGS sequence"/>
</dbReference>
<comment type="caution">
    <text evidence="1">The sequence shown here is derived from an EMBL/GenBank/DDBJ whole genome shotgun (WGS) entry which is preliminary data.</text>
</comment>
<proteinExistence type="predicted"/>
<protein>
    <recommendedName>
        <fullName evidence="3">ParB/Sulfiredoxin domain-containing protein</fullName>
    </recommendedName>
</protein>
<sequence length="141" mass="15548">MAMGFKRIRIPIVSLTGKVDPLSGRLWGCDPIEAREIVEAVEQGAYEPRSWDEVKDDLQGPGGRSFHIKRVATFVRDGLPSDDHAIVLDLQPQPDGLPIGVQNGNHRLAAAQIRGDAHIDALVYVFDQADLDRELPGWMAL</sequence>
<dbReference type="EMBL" id="JBHTLQ010000041">
    <property type="protein sequence ID" value="MFD1192045.1"/>
    <property type="molecule type" value="Genomic_DNA"/>
</dbReference>